<comment type="caution">
    <text evidence="1">The sequence shown here is derived from an EMBL/GenBank/DDBJ whole genome shotgun (WGS) entry which is preliminary data.</text>
</comment>
<dbReference type="Proteomes" id="UP000177941">
    <property type="component" value="Unassembled WGS sequence"/>
</dbReference>
<name>A0A1G1XB25_9BACT</name>
<gene>
    <name evidence="1" type="ORF">A3E36_03820</name>
</gene>
<dbReference type="EMBL" id="MHHS01000029">
    <property type="protein sequence ID" value="OGY36790.1"/>
    <property type="molecule type" value="Genomic_DNA"/>
</dbReference>
<organism evidence="1 2">
    <name type="scientific">Candidatus Andersenbacteria bacterium RIFCSPHIGHO2_12_FULL_45_11b</name>
    <dbReference type="NCBI Taxonomy" id="1797282"/>
    <lineage>
        <taxon>Bacteria</taxon>
        <taxon>Candidatus Anderseniibacteriota</taxon>
    </lineage>
</organism>
<evidence type="ECO:0000313" key="1">
    <source>
        <dbReference type="EMBL" id="OGY36790.1"/>
    </source>
</evidence>
<sequence length="179" mass="20858">MNVASSNRLARVYWDVENTHDTSKIRFFHQGVRGFLIDLGKFLRGQQVEMERQSRVYLRQLRIHLPDWKNEASKIFSQGGFRTLWPTYDAETRLVQDIHMAIEHAKNAKIQCTYPLPQLVIIISGDRDVIHAVKELQFSGREVWIISVRSRLSSELRRTANQCFVSNRGVIFDVNARCV</sequence>
<reference evidence="1 2" key="1">
    <citation type="journal article" date="2016" name="Nat. Commun.">
        <title>Thousands of microbial genomes shed light on interconnected biogeochemical processes in an aquifer system.</title>
        <authorList>
            <person name="Anantharaman K."/>
            <person name="Brown C.T."/>
            <person name="Hug L.A."/>
            <person name="Sharon I."/>
            <person name="Castelle C.J."/>
            <person name="Probst A.J."/>
            <person name="Thomas B.C."/>
            <person name="Singh A."/>
            <person name="Wilkins M.J."/>
            <person name="Karaoz U."/>
            <person name="Brodie E.L."/>
            <person name="Williams K.H."/>
            <person name="Hubbard S.S."/>
            <person name="Banfield J.F."/>
        </authorList>
    </citation>
    <scope>NUCLEOTIDE SEQUENCE [LARGE SCALE GENOMIC DNA]</scope>
</reference>
<dbReference type="Gene3D" id="3.40.50.1010">
    <property type="entry name" value="5'-nuclease"/>
    <property type="match status" value="1"/>
</dbReference>
<evidence type="ECO:0000313" key="2">
    <source>
        <dbReference type="Proteomes" id="UP000177941"/>
    </source>
</evidence>
<accession>A0A1G1XB25</accession>
<proteinExistence type="predicted"/>
<protein>
    <submittedName>
        <fullName evidence="1">Uncharacterized protein</fullName>
    </submittedName>
</protein>
<dbReference type="AlphaFoldDB" id="A0A1G1XB25"/>